<keyword evidence="6" id="KW-1185">Reference proteome</keyword>
<evidence type="ECO:0000313" key="6">
    <source>
        <dbReference type="Proteomes" id="UP000623129"/>
    </source>
</evidence>
<feature type="domain" description="Plant heme peroxidase family profile" evidence="4">
    <location>
        <begin position="50"/>
        <end position="150"/>
    </location>
</feature>
<dbReference type="PANTHER" id="PTHR45751">
    <property type="entry name" value="COPINE FAMILY PROTEIN 1"/>
    <property type="match status" value="1"/>
</dbReference>
<dbReference type="PROSITE" id="PS50873">
    <property type="entry name" value="PEROXIDASE_4"/>
    <property type="match status" value="1"/>
</dbReference>
<dbReference type="OrthoDB" id="5855668at2759"/>
<feature type="region of interest" description="Disordered" evidence="3">
    <location>
        <begin position="108"/>
        <end position="137"/>
    </location>
</feature>
<feature type="compositionally biased region" description="Basic and acidic residues" evidence="3">
    <location>
        <begin position="118"/>
        <end position="137"/>
    </location>
</feature>
<comment type="similarity">
    <text evidence="2">Belongs to the peroxidase family.</text>
</comment>
<evidence type="ECO:0000259" key="4">
    <source>
        <dbReference type="PROSITE" id="PS50873"/>
    </source>
</evidence>
<dbReference type="InterPro" id="IPR002016">
    <property type="entry name" value="Haem_peroxidase"/>
</dbReference>
<name>A0A833RJ86_9POAL</name>
<dbReference type="GO" id="GO:0004601">
    <property type="term" value="F:peroxidase activity"/>
    <property type="evidence" value="ECO:0007669"/>
    <property type="project" value="InterPro"/>
</dbReference>
<dbReference type="Pfam" id="PF00141">
    <property type="entry name" value="peroxidase"/>
    <property type="match status" value="1"/>
</dbReference>
<evidence type="ECO:0000256" key="2">
    <source>
        <dbReference type="RuleBase" id="RU004241"/>
    </source>
</evidence>
<dbReference type="Gene3D" id="1.10.520.10">
    <property type="match status" value="1"/>
</dbReference>
<feature type="region of interest" description="Disordered" evidence="3">
    <location>
        <begin position="165"/>
        <end position="190"/>
    </location>
</feature>
<dbReference type="SUPFAM" id="SSF48113">
    <property type="entry name" value="Heme-dependent peroxidases"/>
    <property type="match status" value="1"/>
</dbReference>
<dbReference type="Proteomes" id="UP000623129">
    <property type="component" value="Unassembled WGS sequence"/>
</dbReference>
<dbReference type="GO" id="GO:0005634">
    <property type="term" value="C:nucleus"/>
    <property type="evidence" value="ECO:0007669"/>
    <property type="project" value="TreeGrafter"/>
</dbReference>
<dbReference type="GO" id="GO:0020037">
    <property type="term" value="F:heme binding"/>
    <property type="evidence" value="ECO:0007669"/>
    <property type="project" value="InterPro"/>
</dbReference>
<evidence type="ECO:0000256" key="3">
    <source>
        <dbReference type="SAM" id="MobiDB-lite"/>
    </source>
</evidence>
<accession>A0A833RJ86</accession>
<protein>
    <submittedName>
        <fullName evidence="5">E3 ubiquitin-protein ligase RGLG2</fullName>
    </submittedName>
</protein>
<feature type="compositionally biased region" description="Basic and acidic residues" evidence="3">
    <location>
        <begin position="170"/>
        <end position="180"/>
    </location>
</feature>
<organism evidence="5 6">
    <name type="scientific">Carex littledalei</name>
    <dbReference type="NCBI Taxonomy" id="544730"/>
    <lineage>
        <taxon>Eukaryota</taxon>
        <taxon>Viridiplantae</taxon>
        <taxon>Streptophyta</taxon>
        <taxon>Embryophyta</taxon>
        <taxon>Tracheophyta</taxon>
        <taxon>Spermatophyta</taxon>
        <taxon>Magnoliopsida</taxon>
        <taxon>Liliopsida</taxon>
        <taxon>Poales</taxon>
        <taxon>Cyperaceae</taxon>
        <taxon>Cyperoideae</taxon>
        <taxon>Cariceae</taxon>
        <taxon>Carex</taxon>
        <taxon>Carex subgen. Euthyceras</taxon>
    </lineage>
</organism>
<dbReference type="AlphaFoldDB" id="A0A833RJ86"/>
<gene>
    <name evidence="5" type="ORF">FCM35_KLT20406</name>
</gene>
<dbReference type="PANTHER" id="PTHR45751:SF29">
    <property type="entry name" value="E3 UBIQUITIN-PROTEIN LIGASE RGLG2"/>
    <property type="match status" value="1"/>
</dbReference>
<sequence>MAMSIVESSGGQYHVLLIIADGQVTKSVDTRNGEFSEHERKTMEAIGKARLAIGSLVLKHQYVKLRGCDASILLDNAQKSTEKYAEASKTLRCIEIIDEIKASLEEKCPKTGQSENINRAEERSNLPDPTADRRSEVGARVSPLVAVHKRARGGALFLLRDQTTGGTMERGADLEEKRNGELIGSIERVE</sequence>
<evidence type="ECO:0000256" key="1">
    <source>
        <dbReference type="ARBA" id="ARBA00022837"/>
    </source>
</evidence>
<dbReference type="GO" id="GO:0016567">
    <property type="term" value="P:protein ubiquitination"/>
    <property type="evidence" value="ECO:0007669"/>
    <property type="project" value="TreeGrafter"/>
</dbReference>
<evidence type="ECO:0000313" key="5">
    <source>
        <dbReference type="EMBL" id="KAF3335899.1"/>
    </source>
</evidence>
<reference evidence="5" key="1">
    <citation type="submission" date="2020-01" db="EMBL/GenBank/DDBJ databases">
        <title>Genome sequence of Kobresia littledalei, the first chromosome-level genome in the family Cyperaceae.</title>
        <authorList>
            <person name="Qu G."/>
        </authorList>
    </citation>
    <scope>NUCLEOTIDE SEQUENCE</scope>
    <source>
        <strain evidence="5">C.B.Clarke</strain>
        <tissue evidence="5">Leaf</tissue>
    </source>
</reference>
<dbReference type="GO" id="GO:0006979">
    <property type="term" value="P:response to oxidative stress"/>
    <property type="evidence" value="ECO:0007669"/>
    <property type="project" value="InterPro"/>
</dbReference>
<dbReference type="GO" id="GO:0004842">
    <property type="term" value="F:ubiquitin-protein transferase activity"/>
    <property type="evidence" value="ECO:0007669"/>
    <property type="project" value="TreeGrafter"/>
</dbReference>
<proteinExistence type="inferred from homology"/>
<dbReference type="InterPro" id="IPR052079">
    <property type="entry name" value="E3_ligase/Copine_domain"/>
</dbReference>
<keyword evidence="1" id="KW-0106">Calcium</keyword>
<dbReference type="EMBL" id="SWLB01000008">
    <property type="protein sequence ID" value="KAF3335899.1"/>
    <property type="molecule type" value="Genomic_DNA"/>
</dbReference>
<comment type="caution">
    <text evidence="5">The sequence shown here is derived from an EMBL/GenBank/DDBJ whole genome shotgun (WGS) entry which is preliminary data.</text>
</comment>
<dbReference type="InterPro" id="IPR010255">
    <property type="entry name" value="Haem_peroxidase_sf"/>
</dbReference>